<evidence type="ECO:0008006" key="5">
    <source>
        <dbReference type="Google" id="ProtNLM"/>
    </source>
</evidence>
<organism evidence="3 4">
    <name type="scientific">Microbacterium fluvii</name>
    <dbReference type="NCBI Taxonomy" id="415215"/>
    <lineage>
        <taxon>Bacteria</taxon>
        <taxon>Bacillati</taxon>
        <taxon>Actinomycetota</taxon>
        <taxon>Actinomycetes</taxon>
        <taxon>Micrococcales</taxon>
        <taxon>Microbacteriaceae</taxon>
        <taxon>Microbacterium</taxon>
    </lineage>
</organism>
<accession>A0ABW2HHY8</accession>
<feature type="transmembrane region" description="Helical" evidence="1">
    <location>
        <begin position="127"/>
        <end position="147"/>
    </location>
</feature>
<protein>
    <recommendedName>
        <fullName evidence="5">Integral membrane protein</fullName>
    </recommendedName>
</protein>
<feature type="transmembrane region" description="Helical" evidence="1">
    <location>
        <begin position="32"/>
        <end position="52"/>
    </location>
</feature>
<keyword evidence="1" id="KW-0472">Membrane</keyword>
<evidence type="ECO:0000256" key="2">
    <source>
        <dbReference type="SAM" id="SignalP"/>
    </source>
</evidence>
<feature type="transmembrane region" description="Helical" evidence="1">
    <location>
        <begin position="64"/>
        <end position="81"/>
    </location>
</feature>
<evidence type="ECO:0000313" key="4">
    <source>
        <dbReference type="Proteomes" id="UP001596507"/>
    </source>
</evidence>
<feature type="signal peptide" evidence="2">
    <location>
        <begin position="1"/>
        <end position="22"/>
    </location>
</feature>
<gene>
    <name evidence="3" type="ORF">ACFQRL_10795</name>
</gene>
<feature type="chain" id="PRO_5045221318" description="Integral membrane protein" evidence="2">
    <location>
        <begin position="23"/>
        <end position="168"/>
    </location>
</feature>
<keyword evidence="2" id="KW-0732">Signal</keyword>
<reference evidence="4" key="1">
    <citation type="journal article" date="2019" name="Int. J. Syst. Evol. Microbiol.">
        <title>The Global Catalogue of Microorganisms (GCM) 10K type strain sequencing project: providing services to taxonomists for standard genome sequencing and annotation.</title>
        <authorList>
            <consortium name="The Broad Institute Genomics Platform"/>
            <consortium name="The Broad Institute Genome Sequencing Center for Infectious Disease"/>
            <person name="Wu L."/>
            <person name="Ma J."/>
        </authorList>
    </citation>
    <scope>NUCLEOTIDE SEQUENCE [LARGE SCALE GENOMIC DNA]</scope>
    <source>
        <strain evidence="4">CGMCC 1.15772</strain>
    </source>
</reference>
<name>A0ABW2HHY8_9MICO</name>
<keyword evidence="1" id="KW-0812">Transmembrane</keyword>
<evidence type="ECO:0000313" key="3">
    <source>
        <dbReference type="EMBL" id="MFC7269449.1"/>
    </source>
</evidence>
<feature type="transmembrane region" description="Helical" evidence="1">
    <location>
        <begin position="87"/>
        <end position="107"/>
    </location>
</feature>
<keyword evidence="4" id="KW-1185">Reference proteome</keyword>
<dbReference type="Proteomes" id="UP001596507">
    <property type="component" value="Unassembled WGS sequence"/>
</dbReference>
<comment type="caution">
    <text evidence="3">The sequence shown here is derived from an EMBL/GenBank/DDBJ whole genome shotgun (WGS) entry which is preliminary data.</text>
</comment>
<proteinExistence type="predicted"/>
<evidence type="ECO:0000256" key="1">
    <source>
        <dbReference type="SAM" id="Phobius"/>
    </source>
</evidence>
<dbReference type="RefSeq" id="WP_262874364.1">
    <property type="nucleotide sequence ID" value="NZ_BAABKW010000004.1"/>
</dbReference>
<sequence length="168" mass="16123">MLRTWPALFAFGAGLLHLAAGAAVVHGGGASTAAVLCALIVVGAAELIWAGASLHAGRPRRPRLAVGAAAAAPVWGAAALAVGCSPIAIAAASGFAVTAGAMTARGWGERARRAASGGSAARRAHPAVAWTIAGALVVAAVATPALATTTAGLSAVHDHGGSTDPHGH</sequence>
<keyword evidence="1" id="KW-1133">Transmembrane helix</keyword>
<dbReference type="EMBL" id="JBHTBE010000002">
    <property type="protein sequence ID" value="MFC7269449.1"/>
    <property type="molecule type" value="Genomic_DNA"/>
</dbReference>